<evidence type="ECO:0000256" key="4">
    <source>
        <dbReference type="SAM" id="Coils"/>
    </source>
</evidence>
<sequence length="590" mass="67653">MSFLDSNQLFSLFDEFQIKLTQFEKAKNQWEKEQNDMFEIITKLENEKKKQRKIKKKLLKRLKFLQVSFQETKLNENIQNKESEEKQNSVTNLFENISSHILVKKAREFLQNSYNQLGIKKQEINKQEKEKEKLKLNKKEEIQDSKKLTEQDLQTLQKDLQQILNISELEIDKFFNFSSEKIIYNESPSNKISFKSNQFQKVIDSMKLSQNKVSTFDNEALNSTTKKGIINFKKAVTLTNHLDSVRSVSWHSTEDILLTGSEDCTLKLWAFNKKMSHYISLNNSTNAEKPQKKIEPIYTFRGHTAPIYKVILDSAKGICISAGGDAIVRLWEFPGMEDNNEISAFENPIQSKLDAYIGHADAIWDLSIHPEKSCIISSSADGTIKFWDMEKMSPFIRDYLFPNIENLDNHVPTTVTFSKLDPNKIVAGYNSSSLVFFDVETGERICGYSSKEYGDEITEIGNKNRGNLPKINLARQINTLTTHSVIPLVIAGTEDRKINMYDFRAKNGIGTITGHLDAITGVSIDPSGLYFATSSHDCHLRIWDIRTRTFVQDFFTSRRKNDEGVHCVEFHPIVPMIATGAADSLIQIFA</sequence>
<dbReference type="Proteomes" id="UP001149090">
    <property type="component" value="Unassembled WGS sequence"/>
</dbReference>
<dbReference type="OMA" id="KNEMNEQ"/>
<reference evidence="5" key="1">
    <citation type="submission" date="2022-10" db="EMBL/GenBank/DDBJ databases">
        <title>Novel sulphate-reducing endosymbionts in the free-living metamonad Anaeramoeba.</title>
        <authorList>
            <person name="Jerlstrom-Hultqvist J."/>
            <person name="Cepicka I."/>
            <person name="Gallot-Lavallee L."/>
            <person name="Salas-Leiva D."/>
            <person name="Curtis B.A."/>
            <person name="Zahonova K."/>
            <person name="Pipaliya S."/>
            <person name="Dacks J."/>
            <person name="Roger A.J."/>
        </authorList>
    </citation>
    <scope>NUCLEOTIDE SEQUENCE</scope>
    <source>
        <strain evidence="5">BMAN</strain>
    </source>
</reference>
<dbReference type="InterPro" id="IPR001680">
    <property type="entry name" value="WD40_rpt"/>
</dbReference>
<feature type="coiled-coil region" evidence="4">
    <location>
        <begin position="110"/>
        <end position="166"/>
    </location>
</feature>
<evidence type="ECO:0000313" key="6">
    <source>
        <dbReference type="Proteomes" id="UP001149090"/>
    </source>
</evidence>
<dbReference type="InterPro" id="IPR020472">
    <property type="entry name" value="WD40_PAC1"/>
</dbReference>
<dbReference type="PRINTS" id="PR00320">
    <property type="entry name" value="GPROTEINBRPT"/>
</dbReference>
<feature type="coiled-coil region" evidence="4">
    <location>
        <begin position="13"/>
        <end position="61"/>
    </location>
</feature>
<evidence type="ECO:0000313" key="5">
    <source>
        <dbReference type="EMBL" id="KAJ5078402.1"/>
    </source>
</evidence>
<comment type="caution">
    <text evidence="5">The sequence shown here is derived from an EMBL/GenBank/DDBJ whole genome shotgun (WGS) entry which is preliminary data.</text>
</comment>
<feature type="repeat" description="WD" evidence="3">
    <location>
        <begin position="238"/>
        <end position="269"/>
    </location>
</feature>
<dbReference type="Pfam" id="PF00400">
    <property type="entry name" value="WD40"/>
    <property type="match status" value="4"/>
</dbReference>
<evidence type="ECO:0000256" key="1">
    <source>
        <dbReference type="ARBA" id="ARBA00022574"/>
    </source>
</evidence>
<dbReference type="SUPFAM" id="SSF50978">
    <property type="entry name" value="WD40 repeat-like"/>
    <property type="match status" value="1"/>
</dbReference>
<dbReference type="CDD" id="cd00200">
    <property type="entry name" value="WD40"/>
    <property type="match status" value="1"/>
</dbReference>
<dbReference type="PROSITE" id="PS50294">
    <property type="entry name" value="WD_REPEATS_REGION"/>
    <property type="match status" value="3"/>
</dbReference>
<gene>
    <name evidence="5" type="ORF">M0811_05190</name>
</gene>
<dbReference type="EMBL" id="JAPDFW010000054">
    <property type="protein sequence ID" value="KAJ5078402.1"/>
    <property type="molecule type" value="Genomic_DNA"/>
</dbReference>
<evidence type="ECO:0000256" key="3">
    <source>
        <dbReference type="PROSITE-ProRule" id="PRU00221"/>
    </source>
</evidence>
<dbReference type="Gene3D" id="1.20.5.300">
    <property type="match status" value="1"/>
</dbReference>
<dbReference type="PROSITE" id="PS50082">
    <property type="entry name" value="WD_REPEATS_2"/>
    <property type="match status" value="4"/>
</dbReference>
<proteinExistence type="predicted"/>
<dbReference type="InterPro" id="IPR051488">
    <property type="entry name" value="WD_repeat_striatin"/>
</dbReference>
<dbReference type="PANTHER" id="PTHR15653">
    <property type="entry name" value="STRIATIN"/>
    <property type="match status" value="1"/>
</dbReference>
<dbReference type="Gene3D" id="2.130.10.10">
    <property type="entry name" value="YVTN repeat-like/Quinoprotein amine dehydrogenase"/>
    <property type="match status" value="2"/>
</dbReference>
<dbReference type="InterPro" id="IPR036322">
    <property type="entry name" value="WD40_repeat_dom_sf"/>
</dbReference>
<dbReference type="AlphaFoldDB" id="A0A9Q0RFP3"/>
<dbReference type="PROSITE" id="PS00678">
    <property type="entry name" value="WD_REPEATS_1"/>
    <property type="match status" value="1"/>
</dbReference>
<keyword evidence="2" id="KW-0677">Repeat</keyword>
<protein>
    <submittedName>
        <fullName evidence="5">Striatin</fullName>
    </submittedName>
</protein>
<keyword evidence="4" id="KW-0175">Coiled coil</keyword>
<accession>A0A9Q0RFP3</accession>
<keyword evidence="1 3" id="KW-0853">WD repeat</keyword>
<feature type="repeat" description="WD" evidence="3">
    <location>
        <begin position="300"/>
        <end position="332"/>
    </location>
</feature>
<keyword evidence="6" id="KW-1185">Reference proteome</keyword>
<evidence type="ECO:0000256" key="2">
    <source>
        <dbReference type="ARBA" id="ARBA00022737"/>
    </source>
</evidence>
<dbReference type="InterPro" id="IPR019775">
    <property type="entry name" value="WD40_repeat_CS"/>
</dbReference>
<dbReference type="PANTHER" id="PTHR15653:SF0">
    <property type="entry name" value="CONNECTOR OF KINASE TO AP-1, ISOFORM E"/>
    <property type="match status" value="1"/>
</dbReference>
<feature type="repeat" description="WD" evidence="3">
    <location>
        <begin position="356"/>
        <end position="397"/>
    </location>
</feature>
<dbReference type="InterPro" id="IPR015943">
    <property type="entry name" value="WD40/YVTN_repeat-like_dom_sf"/>
</dbReference>
<feature type="repeat" description="WD" evidence="3">
    <location>
        <begin position="512"/>
        <end position="553"/>
    </location>
</feature>
<dbReference type="OrthoDB" id="727118at2759"/>
<organism evidence="5 6">
    <name type="scientific">Anaeramoeba ignava</name>
    <name type="common">Anaerobic marine amoeba</name>
    <dbReference type="NCBI Taxonomy" id="1746090"/>
    <lineage>
        <taxon>Eukaryota</taxon>
        <taxon>Metamonada</taxon>
        <taxon>Anaeramoebidae</taxon>
        <taxon>Anaeramoeba</taxon>
    </lineage>
</organism>
<dbReference type="SMART" id="SM00320">
    <property type="entry name" value="WD40"/>
    <property type="match status" value="7"/>
</dbReference>
<name>A0A9Q0RFP3_ANAIG</name>